<evidence type="ECO:0000313" key="3">
    <source>
        <dbReference type="Proteomes" id="UP000177785"/>
    </source>
</evidence>
<comment type="caution">
    <text evidence="2">The sequence shown here is derived from an EMBL/GenBank/DDBJ whole genome shotgun (WGS) entry which is preliminary data.</text>
</comment>
<name>A0A1G2G3K7_9BACT</name>
<dbReference type="Gene3D" id="3.40.50.150">
    <property type="entry name" value="Vaccinia Virus protein VP39"/>
    <property type="match status" value="1"/>
</dbReference>
<proteinExistence type="predicted"/>
<dbReference type="PANTHER" id="PTHR36973:SF4">
    <property type="entry name" value="NODULATION PROTEIN"/>
    <property type="match status" value="1"/>
</dbReference>
<dbReference type="InterPro" id="IPR006342">
    <property type="entry name" value="FkbM_mtfrase"/>
</dbReference>
<dbReference type="NCBIfam" id="TIGR01444">
    <property type="entry name" value="fkbM_fam"/>
    <property type="match status" value="1"/>
</dbReference>
<evidence type="ECO:0000313" key="2">
    <source>
        <dbReference type="EMBL" id="OGZ44844.1"/>
    </source>
</evidence>
<dbReference type="SUPFAM" id="SSF53335">
    <property type="entry name" value="S-adenosyl-L-methionine-dependent methyltransferases"/>
    <property type="match status" value="1"/>
</dbReference>
<dbReference type="GO" id="GO:0008171">
    <property type="term" value="F:O-methyltransferase activity"/>
    <property type="evidence" value="ECO:0007669"/>
    <property type="project" value="TreeGrafter"/>
</dbReference>
<organism evidence="2 3">
    <name type="scientific">Candidatus Ryanbacteria bacterium RIFCSPHIGHO2_01_FULL_48_27</name>
    <dbReference type="NCBI Taxonomy" id="1802115"/>
    <lineage>
        <taxon>Bacteria</taxon>
        <taxon>Candidatus Ryaniibacteriota</taxon>
    </lineage>
</organism>
<dbReference type="Pfam" id="PF05050">
    <property type="entry name" value="Methyltransf_21"/>
    <property type="match status" value="1"/>
</dbReference>
<sequence length="233" mass="26162">MKKLAKKLLAIFDLKIQRIDTPMRSLEGGLEKLEKYLNVRSVIDIGVANGTPELYRAFPSDKYRYLLVEADPANRNVVESLARTMHADFEMTFCGAEEGSIRLNTHANSEYSSAFTLLAPRTQTGMVEVPVKTFDRLVLEKDLEKPYIIKIDVEGAELEVIKGAAQSLRHAKAVIIETSIAKKYDSGAEFGDVVYAMREHGFSVFDMLAGANRNNKLYQCDVVFVRTDAEFRA</sequence>
<dbReference type="EMBL" id="MHNL01000012">
    <property type="protein sequence ID" value="OGZ44844.1"/>
    <property type="molecule type" value="Genomic_DNA"/>
</dbReference>
<evidence type="ECO:0000259" key="1">
    <source>
        <dbReference type="Pfam" id="PF05050"/>
    </source>
</evidence>
<dbReference type="PANTHER" id="PTHR36973">
    <property type="entry name" value="SLL1456 PROTEIN-RELATED"/>
    <property type="match status" value="1"/>
</dbReference>
<dbReference type="Proteomes" id="UP000177785">
    <property type="component" value="Unassembled WGS sequence"/>
</dbReference>
<feature type="domain" description="Methyltransferase FkbM" evidence="1">
    <location>
        <begin position="44"/>
        <end position="203"/>
    </location>
</feature>
<dbReference type="AlphaFoldDB" id="A0A1G2G3K7"/>
<reference evidence="2 3" key="1">
    <citation type="journal article" date="2016" name="Nat. Commun.">
        <title>Thousands of microbial genomes shed light on interconnected biogeochemical processes in an aquifer system.</title>
        <authorList>
            <person name="Anantharaman K."/>
            <person name="Brown C.T."/>
            <person name="Hug L.A."/>
            <person name="Sharon I."/>
            <person name="Castelle C.J."/>
            <person name="Probst A.J."/>
            <person name="Thomas B.C."/>
            <person name="Singh A."/>
            <person name="Wilkins M.J."/>
            <person name="Karaoz U."/>
            <person name="Brodie E.L."/>
            <person name="Williams K.H."/>
            <person name="Hubbard S.S."/>
            <person name="Banfield J.F."/>
        </authorList>
    </citation>
    <scope>NUCLEOTIDE SEQUENCE [LARGE SCALE GENOMIC DNA]</scope>
</reference>
<protein>
    <recommendedName>
        <fullName evidence="1">Methyltransferase FkbM domain-containing protein</fullName>
    </recommendedName>
</protein>
<accession>A0A1G2G3K7</accession>
<dbReference type="STRING" id="1802115.A2756_03315"/>
<gene>
    <name evidence="2" type="ORF">A2756_03315</name>
</gene>
<dbReference type="InterPro" id="IPR029063">
    <property type="entry name" value="SAM-dependent_MTases_sf"/>
</dbReference>
<dbReference type="InterPro" id="IPR053188">
    <property type="entry name" value="FkbM_Methyltransferase"/>
</dbReference>